<evidence type="ECO:0000313" key="1">
    <source>
        <dbReference type="EMBL" id="KAK8477064.1"/>
    </source>
</evidence>
<sequence>MESIPVVDSEVVLASEASDNIVVVDTGFNDTVVVVEVAGDVACLDMMNDSDDLQNSTGDGSTVVAIVAEFSFPNNVEGQELSPHKSRIAAGSVADLLNQLKPKVKGKGQGQHKKKGGKADDPSNPVT</sequence>
<proteinExistence type="predicted"/>
<protein>
    <submittedName>
        <fullName evidence="1">Uncharacterized protein</fullName>
    </submittedName>
</protein>
<reference evidence="1 2" key="1">
    <citation type="journal article" date="2024" name="G3 (Bethesda)">
        <title>Genome assembly of Hibiscus sabdariffa L. provides insights into metabolisms of medicinal natural products.</title>
        <authorList>
            <person name="Kim T."/>
        </authorList>
    </citation>
    <scope>NUCLEOTIDE SEQUENCE [LARGE SCALE GENOMIC DNA]</scope>
    <source>
        <strain evidence="1">TK-2024</strain>
        <tissue evidence="1">Old leaves</tissue>
    </source>
</reference>
<name>A0ABR1ZAK3_9ROSI</name>
<accession>A0ABR1ZAK3</accession>
<dbReference type="EMBL" id="JBBPBN010001958">
    <property type="protein sequence ID" value="KAK8477064.1"/>
    <property type="molecule type" value="Genomic_DNA"/>
</dbReference>
<gene>
    <name evidence="1" type="ORF">V6N11_060110</name>
</gene>
<evidence type="ECO:0000313" key="2">
    <source>
        <dbReference type="Proteomes" id="UP001396334"/>
    </source>
</evidence>
<organism evidence="1 2">
    <name type="scientific">Hibiscus sabdariffa</name>
    <name type="common">roselle</name>
    <dbReference type="NCBI Taxonomy" id="183260"/>
    <lineage>
        <taxon>Eukaryota</taxon>
        <taxon>Viridiplantae</taxon>
        <taxon>Streptophyta</taxon>
        <taxon>Embryophyta</taxon>
        <taxon>Tracheophyta</taxon>
        <taxon>Spermatophyta</taxon>
        <taxon>Magnoliopsida</taxon>
        <taxon>eudicotyledons</taxon>
        <taxon>Gunneridae</taxon>
        <taxon>Pentapetalae</taxon>
        <taxon>rosids</taxon>
        <taxon>malvids</taxon>
        <taxon>Malvales</taxon>
        <taxon>Malvaceae</taxon>
        <taxon>Malvoideae</taxon>
        <taxon>Hibiscus</taxon>
    </lineage>
</organism>
<dbReference type="Proteomes" id="UP001396334">
    <property type="component" value="Unassembled WGS sequence"/>
</dbReference>
<keyword evidence="2" id="KW-1185">Reference proteome</keyword>
<comment type="caution">
    <text evidence="1">The sequence shown here is derived from an EMBL/GenBank/DDBJ whole genome shotgun (WGS) entry which is preliminary data.</text>
</comment>